<dbReference type="PANTHER" id="PTHR11647">
    <property type="entry name" value="HYDRANTOINASE/DIHYDROPYRIMIDINASE FAMILY MEMBER"/>
    <property type="match status" value="1"/>
</dbReference>
<name>A0A7Z0D4R2_9MICO</name>
<keyword evidence="3" id="KW-1185">Reference proteome</keyword>
<accession>A0A7Z0D4R2</accession>
<dbReference type="InterPro" id="IPR032466">
    <property type="entry name" value="Metal_Hydrolase"/>
</dbReference>
<dbReference type="Proteomes" id="UP000539111">
    <property type="component" value="Unassembled WGS sequence"/>
</dbReference>
<dbReference type="SUPFAM" id="SSF51556">
    <property type="entry name" value="Metallo-dependent hydrolases"/>
    <property type="match status" value="1"/>
</dbReference>
<dbReference type="EMBL" id="JACBZP010000001">
    <property type="protein sequence ID" value="NYI68813.1"/>
    <property type="molecule type" value="Genomic_DNA"/>
</dbReference>
<evidence type="ECO:0000313" key="3">
    <source>
        <dbReference type="Proteomes" id="UP000539111"/>
    </source>
</evidence>
<dbReference type="InterPro" id="IPR011059">
    <property type="entry name" value="Metal-dep_hydrolase_composite"/>
</dbReference>
<dbReference type="GO" id="GO:0016812">
    <property type="term" value="F:hydrolase activity, acting on carbon-nitrogen (but not peptide) bonds, in cyclic amides"/>
    <property type="evidence" value="ECO:0007669"/>
    <property type="project" value="TreeGrafter"/>
</dbReference>
<feature type="domain" description="Amidohydrolase 3" evidence="1">
    <location>
        <begin position="47"/>
        <end position="261"/>
    </location>
</feature>
<sequence>MPETLICNATIVDGSGAPPHPGEILVRADTIAGLGPNGRFQRCGRRLIDAGEMIVSPGFIDVHSHADNAALLDYADASKISQGVTTEVVGNCGMSLFPIDPDHSPDTVALLEQTFPRLAWDWRTYAEFSSRVTDRGVVTNQAQLLGHNTLRTSVGANGATLRPQQQEAMRARLTEALNDGATGLSTGLIYAPGAYSSFDELADLLGHLPATAMYASHMRNESYGLLESIEEIIALARQSGARCHVSHLKASGYSNWGKVGDALALLDRARTDGLAIKQDIYPYTASSTMLTALLPPAFREGSPEELLDRLGTPEELERLKGDLESANPNWESPIHESGWSSITIASAASGHVEGHRLDSIARDRETDPVTTLRDLLVENGLRITMIQESMDEADIVSALRNDHTMIGSDGLPPGLGGKPHPRQWGTFPRIIGRYSREKQILPMTEAVRRMTSLPAEWFGITNRGAIRTGMKADLCAFDYESINDTATYDAPESKADGMHWVMVNGTIAYADREVIGLAGQLLKKTYPPHHEG</sequence>
<dbReference type="Pfam" id="PF07969">
    <property type="entry name" value="Amidohydro_3"/>
    <property type="match status" value="2"/>
</dbReference>
<dbReference type="Gene3D" id="3.20.20.140">
    <property type="entry name" value="Metal-dependent hydrolases"/>
    <property type="match status" value="1"/>
</dbReference>
<reference evidence="2 3" key="1">
    <citation type="submission" date="2020-07" db="EMBL/GenBank/DDBJ databases">
        <title>Sequencing the genomes of 1000 actinobacteria strains.</title>
        <authorList>
            <person name="Klenk H.-P."/>
        </authorList>
    </citation>
    <scope>NUCLEOTIDE SEQUENCE [LARGE SCALE GENOMIC DNA]</scope>
    <source>
        <strain evidence="2 3">DSM 26341</strain>
    </source>
</reference>
<proteinExistence type="predicted"/>
<dbReference type="PANTHER" id="PTHR11647:SF1">
    <property type="entry name" value="COLLAPSIN RESPONSE MEDIATOR PROTEIN"/>
    <property type="match status" value="1"/>
</dbReference>
<feature type="domain" description="Amidohydrolase 3" evidence="1">
    <location>
        <begin position="401"/>
        <end position="509"/>
    </location>
</feature>
<evidence type="ECO:0000313" key="2">
    <source>
        <dbReference type="EMBL" id="NYI68813.1"/>
    </source>
</evidence>
<protein>
    <submittedName>
        <fullName evidence="2">N-acyl-D-aspartate/D-glutamate deacylase</fullName>
    </submittedName>
</protein>
<dbReference type="AlphaFoldDB" id="A0A7Z0D4R2"/>
<dbReference type="InterPro" id="IPR013108">
    <property type="entry name" value="Amidohydro_3"/>
</dbReference>
<evidence type="ECO:0000259" key="1">
    <source>
        <dbReference type="Pfam" id="PF07969"/>
    </source>
</evidence>
<gene>
    <name evidence="2" type="ORF">BJY26_003119</name>
</gene>
<dbReference type="CDD" id="cd01297">
    <property type="entry name" value="D-aminoacylase"/>
    <property type="match status" value="1"/>
</dbReference>
<dbReference type="GO" id="GO:0005829">
    <property type="term" value="C:cytosol"/>
    <property type="evidence" value="ECO:0007669"/>
    <property type="project" value="TreeGrafter"/>
</dbReference>
<dbReference type="SUPFAM" id="SSF51338">
    <property type="entry name" value="Composite domain of metallo-dependent hydrolases"/>
    <property type="match status" value="1"/>
</dbReference>
<dbReference type="InterPro" id="IPR050378">
    <property type="entry name" value="Metallo-dep_Hydrolases_sf"/>
</dbReference>
<dbReference type="InterPro" id="IPR023100">
    <property type="entry name" value="D-aminoacylase_insert_dom_sf"/>
</dbReference>
<dbReference type="Gene3D" id="2.30.40.10">
    <property type="entry name" value="Urease, subunit C, domain 1"/>
    <property type="match status" value="1"/>
</dbReference>
<dbReference type="Gene3D" id="3.30.1490.130">
    <property type="entry name" value="D-aminoacylase. Domain 3"/>
    <property type="match status" value="1"/>
</dbReference>
<organism evidence="2 3">
    <name type="scientific">Spelaeicoccus albus</name>
    <dbReference type="NCBI Taxonomy" id="1280376"/>
    <lineage>
        <taxon>Bacteria</taxon>
        <taxon>Bacillati</taxon>
        <taxon>Actinomycetota</taxon>
        <taxon>Actinomycetes</taxon>
        <taxon>Micrococcales</taxon>
        <taxon>Brevibacteriaceae</taxon>
        <taxon>Spelaeicoccus</taxon>
    </lineage>
</organism>
<dbReference type="GO" id="GO:0016811">
    <property type="term" value="F:hydrolase activity, acting on carbon-nitrogen (but not peptide) bonds, in linear amides"/>
    <property type="evidence" value="ECO:0007669"/>
    <property type="project" value="InterPro"/>
</dbReference>
<comment type="caution">
    <text evidence="2">The sequence shown here is derived from an EMBL/GenBank/DDBJ whole genome shotgun (WGS) entry which is preliminary data.</text>
</comment>